<evidence type="ECO:0000313" key="2">
    <source>
        <dbReference type="EMBL" id="QPE05663.1"/>
    </source>
</evidence>
<dbReference type="PANTHER" id="PTHR37314">
    <property type="entry name" value="SLR0142 PROTEIN"/>
    <property type="match status" value="1"/>
</dbReference>
<feature type="transmembrane region" description="Helical" evidence="1">
    <location>
        <begin position="87"/>
        <end position="106"/>
    </location>
</feature>
<name>A0A7S8MZA4_9MICO</name>
<dbReference type="PANTHER" id="PTHR37314:SF4">
    <property type="entry name" value="UPF0700 TRANSMEMBRANE PROTEIN YOAK"/>
    <property type="match status" value="1"/>
</dbReference>
<dbReference type="EMBL" id="CP064760">
    <property type="protein sequence ID" value="QPE05663.1"/>
    <property type="molecule type" value="Genomic_DNA"/>
</dbReference>
<feature type="transmembrane region" description="Helical" evidence="1">
    <location>
        <begin position="204"/>
        <end position="222"/>
    </location>
</feature>
<proteinExistence type="predicted"/>
<evidence type="ECO:0000256" key="1">
    <source>
        <dbReference type="SAM" id="Phobius"/>
    </source>
</evidence>
<dbReference type="Proteomes" id="UP000594480">
    <property type="component" value="Chromosome"/>
</dbReference>
<keyword evidence="1" id="KW-0812">Transmembrane</keyword>
<dbReference type="InterPro" id="IPR010699">
    <property type="entry name" value="DUF1275"/>
</dbReference>
<feature type="transmembrane region" description="Helical" evidence="1">
    <location>
        <begin position="118"/>
        <end position="140"/>
    </location>
</feature>
<reference evidence="2 3" key="1">
    <citation type="submission" date="2020-11" db="EMBL/GenBank/DDBJ databases">
        <title>Amino acid is mineralized and recycled by bacteria in oceanic microbiome.</title>
        <authorList>
            <person name="Zheng L.Y."/>
        </authorList>
    </citation>
    <scope>NUCLEOTIDE SEQUENCE [LARGE SCALE GENOMIC DNA]</scope>
    <source>
        <strain evidence="2 3">A32-1</strain>
    </source>
</reference>
<organism evidence="2 3">
    <name type="scientific">Microbacterium schleiferi</name>
    <dbReference type="NCBI Taxonomy" id="69362"/>
    <lineage>
        <taxon>Bacteria</taxon>
        <taxon>Bacillati</taxon>
        <taxon>Actinomycetota</taxon>
        <taxon>Actinomycetes</taxon>
        <taxon>Micrococcales</taxon>
        <taxon>Microbacteriaceae</taxon>
        <taxon>Microbacterium</taxon>
    </lineage>
</organism>
<dbReference type="AlphaFoldDB" id="A0A7S8MZA4"/>
<accession>A0A7S8MZA4</accession>
<gene>
    <name evidence="2" type="ORF">IT882_06650</name>
</gene>
<protein>
    <submittedName>
        <fullName evidence="2">DUF1275 domain-containing protein</fullName>
    </submittedName>
</protein>
<keyword evidence="1" id="KW-0472">Membrane</keyword>
<keyword evidence="3" id="KW-1185">Reference proteome</keyword>
<dbReference type="RefSeq" id="WP_195693678.1">
    <property type="nucleotide sequence ID" value="NZ_CP064760.1"/>
</dbReference>
<feature type="transmembrane region" description="Helical" evidence="1">
    <location>
        <begin position="12"/>
        <end position="35"/>
    </location>
</feature>
<feature type="transmembrane region" description="Helical" evidence="1">
    <location>
        <begin position="55"/>
        <end position="75"/>
    </location>
</feature>
<dbReference type="Pfam" id="PF06912">
    <property type="entry name" value="DUF1275"/>
    <property type="match status" value="1"/>
</dbReference>
<feature type="transmembrane region" description="Helical" evidence="1">
    <location>
        <begin position="179"/>
        <end position="198"/>
    </location>
</feature>
<keyword evidence="1" id="KW-1133">Transmembrane helix</keyword>
<sequence>MVDSLPRSRLAIAVLLAVLAGYIDGIAFIYLGGYFVSFMSGNTTQSGVELAGGDLAAAGFGFAVIVAFVVGVMAGTAIRSPRRDRSWLLLLAVAAITAVGAALASAAPVDPNAVTGSALLGVAPTAVCLALGMGAVNTVFSGRGGPSFGITYMTGALVKIGEGIVGALRGGDRTGWLRYLALWLAIAVGAIGGAISYAAFGTAALWYAAIFAGGIAAVSSRVRASRGSAPA</sequence>
<dbReference type="KEGG" id="msf:IT882_06650"/>
<evidence type="ECO:0000313" key="3">
    <source>
        <dbReference type="Proteomes" id="UP000594480"/>
    </source>
</evidence>